<dbReference type="EMBL" id="JANBPY010000920">
    <property type="protein sequence ID" value="KAJ1962746.1"/>
    <property type="molecule type" value="Genomic_DNA"/>
</dbReference>
<gene>
    <name evidence="2" type="ORF">IWQ62_003433</name>
</gene>
<evidence type="ECO:0000313" key="2">
    <source>
        <dbReference type="EMBL" id="KAJ1962746.1"/>
    </source>
</evidence>
<keyword evidence="1" id="KW-0472">Membrane</keyword>
<accession>A0A9W8E6J3</accession>
<reference evidence="2" key="1">
    <citation type="submission" date="2022-07" db="EMBL/GenBank/DDBJ databases">
        <title>Phylogenomic reconstructions and comparative analyses of Kickxellomycotina fungi.</title>
        <authorList>
            <person name="Reynolds N.K."/>
            <person name="Stajich J.E."/>
            <person name="Barry K."/>
            <person name="Grigoriev I.V."/>
            <person name="Crous P."/>
            <person name="Smith M.E."/>
        </authorList>
    </citation>
    <scope>NUCLEOTIDE SEQUENCE</scope>
    <source>
        <strain evidence="2">RSA 1196</strain>
    </source>
</reference>
<keyword evidence="1" id="KW-1133">Transmembrane helix</keyword>
<name>A0A9W8E6J3_9FUNG</name>
<dbReference type="OrthoDB" id="10346846at2759"/>
<organism evidence="2 3">
    <name type="scientific">Dispira parvispora</name>
    <dbReference type="NCBI Taxonomy" id="1520584"/>
    <lineage>
        <taxon>Eukaryota</taxon>
        <taxon>Fungi</taxon>
        <taxon>Fungi incertae sedis</taxon>
        <taxon>Zoopagomycota</taxon>
        <taxon>Kickxellomycotina</taxon>
        <taxon>Dimargaritomycetes</taxon>
        <taxon>Dimargaritales</taxon>
        <taxon>Dimargaritaceae</taxon>
        <taxon>Dispira</taxon>
    </lineage>
</organism>
<dbReference type="Proteomes" id="UP001150925">
    <property type="component" value="Unassembled WGS sequence"/>
</dbReference>
<keyword evidence="1" id="KW-0812">Transmembrane</keyword>
<comment type="caution">
    <text evidence="2">The sequence shown here is derived from an EMBL/GenBank/DDBJ whole genome shotgun (WGS) entry which is preliminary data.</text>
</comment>
<evidence type="ECO:0000313" key="3">
    <source>
        <dbReference type="Proteomes" id="UP001150925"/>
    </source>
</evidence>
<protein>
    <submittedName>
        <fullName evidence="2">Uncharacterized protein</fullName>
    </submittedName>
</protein>
<feature type="transmembrane region" description="Helical" evidence="1">
    <location>
        <begin position="12"/>
        <end position="33"/>
    </location>
</feature>
<evidence type="ECO:0000256" key="1">
    <source>
        <dbReference type="SAM" id="Phobius"/>
    </source>
</evidence>
<sequence length="491" mass="56189">MYASPTAKVRPTKLTCFSTVAVTFAVVAAVWLLSPSTWYTSRPYSNNIPQEPFMTVWPWLRYPPFAQSTHPLRSTVHPKQEIEEQVVWDQNLSTLFKVALNQQDPDSTWSFNYRICQSLLYDLQQWKTLNTTSDSRSELLRMLGENNLGNHVLLALLGANRNAYQASGSLLLYEIFDPVLADLEVDFSQLFGYIKRSREITSGAQDSGTEQQEALHTHQQESLNVARYWRKLLDISKKDTLGTFPDVKEGIEALADYAARLDDTQPPSDYHLRALKDAMYSIHQVAHEPSTSATAWEPYNRLPDYTRFLLSPLHYVTKYASIQDMVNLVSWVGQTVFSQQRPETQSTRHDQLSSVFSTYTLPVLILTIVAERGIGAAREFIQRLHQIAAQREWADFLHDSGPAYDSFVNYIGHTLVYQDRIPFVSTLPSHSKAARLHTSLASLYGKMYELRAIPNTSKYELYLVWSKNDYDTRVLWANHLQGYQMTRPAGL</sequence>
<dbReference type="AlphaFoldDB" id="A0A9W8E6J3"/>
<keyword evidence="3" id="KW-1185">Reference proteome</keyword>
<proteinExistence type="predicted"/>
<feature type="non-terminal residue" evidence="2">
    <location>
        <position position="491"/>
    </location>
</feature>